<dbReference type="SMART" id="SM00027">
    <property type="entry name" value="EH"/>
    <property type="match status" value="2"/>
</dbReference>
<dbReference type="PANTHER" id="PTHR46006">
    <property type="entry name" value="RHO GUANINE NUCLEOTIDE EXCHANGE FACTOR AT 64C, ISOFORM A"/>
    <property type="match status" value="1"/>
</dbReference>
<dbReference type="SMART" id="SM00054">
    <property type="entry name" value="EFh"/>
    <property type="match status" value="2"/>
</dbReference>
<evidence type="ECO:0000259" key="15">
    <source>
        <dbReference type="PROSITE" id="PS50003"/>
    </source>
</evidence>
<name>A0A5J5CRA8_9PERO</name>
<dbReference type="SMART" id="SM00326">
    <property type="entry name" value="SH3"/>
    <property type="match status" value="5"/>
</dbReference>
<dbReference type="GO" id="GO:0035025">
    <property type="term" value="P:positive regulation of Rho protein signal transduction"/>
    <property type="evidence" value="ECO:0007669"/>
    <property type="project" value="TreeGrafter"/>
</dbReference>
<comment type="caution">
    <text evidence="20">The sequence shown here is derived from an EMBL/GenBank/DDBJ whole genome shotgun (WGS) entry which is preliminary data.</text>
</comment>
<dbReference type="FunFam" id="1.20.900.10:FF:000011">
    <property type="entry name" value="Intersectin 1"/>
    <property type="match status" value="1"/>
</dbReference>
<keyword evidence="7" id="KW-0106">Calcium</keyword>
<evidence type="ECO:0000256" key="11">
    <source>
        <dbReference type="PROSITE-ProRule" id="PRU00192"/>
    </source>
</evidence>
<dbReference type="Pfam" id="PF12763">
    <property type="entry name" value="EH"/>
    <property type="match status" value="2"/>
</dbReference>
<keyword evidence="21" id="KW-1185">Reference proteome</keyword>
<dbReference type="GO" id="GO:0005085">
    <property type="term" value="F:guanyl-nucleotide exchange factor activity"/>
    <property type="evidence" value="ECO:0007669"/>
    <property type="project" value="InterPro"/>
</dbReference>
<feature type="domain" description="EF-hand" evidence="19">
    <location>
        <begin position="430"/>
        <end position="465"/>
    </location>
</feature>
<dbReference type="InterPro" id="IPR002048">
    <property type="entry name" value="EF_hand_dom"/>
</dbReference>
<feature type="region of interest" description="Disordered" evidence="13">
    <location>
        <begin position="1"/>
        <end position="49"/>
    </location>
</feature>
<dbReference type="SMART" id="SM00239">
    <property type="entry name" value="C2"/>
    <property type="match status" value="1"/>
</dbReference>
<evidence type="ECO:0000259" key="16">
    <source>
        <dbReference type="PROSITE" id="PS50004"/>
    </source>
</evidence>
<dbReference type="InterPro" id="IPR018247">
    <property type="entry name" value="EF_Hand_1_Ca_BS"/>
</dbReference>
<keyword evidence="5" id="KW-0254">Endocytosis</keyword>
<dbReference type="SUPFAM" id="SSF49562">
    <property type="entry name" value="C2 domain (Calcium/lipid-binding domain, CaLB)"/>
    <property type="match status" value="1"/>
</dbReference>
<proteinExistence type="predicted"/>
<keyword evidence="8" id="KW-0770">Synapse</keyword>
<dbReference type="CDD" id="cd11838">
    <property type="entry name" value="SH3_Intersectin_3"/>
    <property type="match status" value="1"/>
</dbReference>
<dbReference type="Pfam" id="PF07653">
    <property type="entry name" value="SH3_2"/>
    <property type="match status" value="2"/>
</dbReference>
<evidence type="ECO:0000259" key="19">
    <source>
        <dbReference type="PROSITE" id="PS50222"/>
    </source>
</evidence>
<gene>
    <name evidence="20" type="ORF">FQN60_015682</name>
</gene>
<evidence type="ECO:0000256" key="4">
    <source>
        <dbReference type="ARBA" id="ARBA00022490"/>
    </source>
</evidence>
<dbReference type="Gene3D" id="1.20.900.10">
    <property type="entry name" value="Dbl homology (DH) domain"/>
    <property type="match status" value="1"/>
</dbReference>
<dbReference type="PROSITE" id="PS00741">
    <property type="entry name" value="DH_1"/>
    <property type="match status" value="1"/>
</dbReference>
<dbReference type="InterPro" id="IPR051480">
    <property type="entry name" value="Endocytic_GEF_Adapter"/>
</dbReference>
<feature type="domain" description="C2" evidence="16">
    <location>
        <begin position="1987"/>
        <end position="2103"/>
    </location>
</feature>
<dbReference type="SUPFAM" id="SSF48065">
    <property type="entry name" value="DBL homology domain (DH-domain)"/>
    <property type="match status" value="1"/>
</dbReference>
<feature type="domain" description="SH3" evidence="14">
    <location>
        <begin position="1548"/>
        <end position="1607"/>
    </location>
</feature>
<reference evidence="20 21" key="1">
    <citation type="submission" date="2019-08" db="EMBL/GenBank/DDBJ databases">
        <title>A chromosome-level genome assembly, high-density linkage maps, and genome scans reveal the genomic architecture of hybrid incompatibilities underlying speciation via character displacement in darters (Percidae: Etheostominae).</title>
        <authorList>
            <person name="Moran R.L."/>
            <person name="Catchen J.M."/>
            <person name="Fuller R.C."/>
        </authorList>
    </citation>
    <scope>NUCLEOTIDE SEQUENCE [LARGE SCALE GENOMIC DNA]</scope>
    <source>
        <strain evidence="20">EspeVRDwgs_2016</strain>
        <tissue evidence="20">Muscle</tissue>
    </source>
</reference>
<dbReference type="InterPro" id="IPR000008">
    <property type="entry name" value="C2_dom"/>
</dbReference>
<dbReference type="SUPFAM" id="SSF50044">
    <property type="entry name" value="SH3-domain"/>
    <property type="match status" value="5"/>
</dbReference>
<evidence type="ECO:0000256" key="2">
    <source>
        <dbReference type="ARBA" id="ARBA00004496"/>
    </source>
</evidence>
<feature type="domain" description="SH3" evidence="14">
    <location>
        <begin position="1313"/>
        <end position="1385"/>
    </location>
</feature>
<feature type="domain" description="SH3" evidence="14">
    <location>
        <begin position="1399"/>
        <end position="1457"/>
    </location>
</feature>
<dbReference type="PRINTS" id="PR00499">
    <property type="entry name" value="P67PHOX"/>
</dbReference>
<evidence type="ECO:0000256" key="8">
    <source>
        <dbReference type="ARBA" id="ARBA00023018"/>
    </source>
</evidence>
<keyword evidence="4" id="KW-0963">Cytoplasm</keyword>
<dbReference type="Pfam" id="PF00018">
    <property type="entry name" value="SH3_1"/>
    <property type="match status" value="2"/>
</dbReference>
<dbReference type="Gene3D" id="2.30.30.40">
    <property type="entry name" value="SH3 Domains"/>
    <property type="match status" value="5"/>
</dbReference>
<dbReference type="GO" id="GO:0035556">
    <property type="term" value="P:intracellular signal transduction"/>
    <property type="evidence" value="ECO:0007669"/>
    <property type="project" value="InterPro"/>
</dbReference>
<dbReference type="GO" id="GO:0005509">
    <property type="term" value="F:calcium ion binding"/>
    <property type="evidence" value="ECO:0007669"/>
    <property type="project" value="InterPro"/>
</dbReference>
<dbReference type="PRINTS" id="PR00452">
    <property type="entry name" value="SH3DOMAIN"/>
</dbReference>
<dbReference type="InterPro" id="IPR001331">
    <property type="entry name" value="GDS_CDC24_CS"/>
</dbReference>
<dbReference type="PROSITE" id="PS50222">
    <property type="entry name" value="EF_HAND_2"/>
    <property type="match status" value="2"/>
</dbReference>
<dbReference type="SUPFAM" id="SSF50729">
    <property type="entry name" value="PH domain-like"/>
    <property type="match status" value="1"/>
</dbReference>
<evidence type="ECO:0000259" key="14">
    <source>
        <dbReference type="PROSITE" id="PS50002"/>
    </source>
</evidence>
<dbReference type="InterPro" id="IPR035892">
    <property type="entry name" value="C2_domain_sf"/>
</dbReference>
<evidence type="ECO:0000256" key="1">
    <source>
        <dbReference type="ARBA" id="ARBA00004316"/>
    </source>
</evidence>
<dbReference type="InterPro" id="IPR001452">
    <property type="entry name" value="SH3_domain"/>
</dbReference>
<dbReference type="PROSITE" id="PS00018">
    <property type="entry name" value="EF_HAND_1"/>
    <property type="match status" value="2"/>
</dbReference>
<dbReference type="SUPFAM" id="SSF47473">
    <property type="entry name" value="EF-hand"/>
    <property type="match status" value="2"/>
</dbReference>
<evidence type="ECO:0000256" key="9">
    <source>
        <dbReference type="ARBA" id="ARBA00023273"/>
    </source>
</evidence>
<evidence type="ECO:0000256" key="10">
    <source>
        <dbReference type="ARBA" id="ARBA00034103"/>
    </source>
</evidence>
<feature type="domain" description="SH3" evidence="14">
    <location>
        <begin position="1185"/>
        <end position="1246"/>
    </location>
</feature>
<evidence type="ECO:0000256" key="5">
    <source>
        <dbReference type="ARBA" id="ARBA00022583"/>
    </source>
</evidence>
<dbReference type="Pfam" id="PF00621">
    <property type="entry name" value="RhoGEF"/>
    <property type="match status" value="1"/>
</dbReference>
<dbReference type="Proteomes" id="UP000327493">
    <property type="component" value="Chromosome 18"/>
</dbReference>
<dbReference type="CDD" id="cd00160">
    <property type="entry name" value="RhoGEF"/>
    <property type="match status" value="1"/>
</dbReference>
<dbReference type="PROSITE" id="PS50010">
    <property type="entry name" value="DH_2"/>
    <property type="match status" value="1"/>
</dbReference>
<keyword evidence="12" id="KW-0175">Coiled coil</keyword>
<evidence type="ECO:0000259" key="17">
    <source>
        <dbReference type="PROSITE" id="PS50010"/>
    </source>
</evidence>
<evidence type="ECO:0000256" key="6">
    <source>
        <dbReference type="ARBA" id="ARBA00022723"/>
    </source>
</evidence>
<dbReference type="CDD" id="cd11994">
    <property type="entry name" value="SH3_Intersectin2_4"/>
    <property type="match status" value="1"/>
</dbReference>
<dbReference type="InterPro" id="IPR011993">
    <property type="entry name" value="PH-like_dom_sf"/>
</dbReference>
<dbReference type="Gene3D" id="2.60.40.150">
    <property type="entry name" value="C2 domain"/>
    <property type="match status" value="1"/>
</dbReference>
<feature type="domain" description="EH" evidence="18">
    <location>
        <begin position="398"/>
        <end position="486"/>
    </location>
</feature>
<feature type="coiled-coil region" evidence="12">
    <location>
        <begin position="971"/>
        <end position="1005"/>
    </location>
</feature>
<evidence type="ECO:0000256" key="7">
    <source>
        <dbReference type="ARBA" id="ARBA00022837"/>
    </source>
</evidence>
<evidence type="ECO:0000259" key="18">
    <source>
        <dbReference type="PROSITE" id="PS50031"/>
    </source>
</evidence>
<dbReference type="FunFam" id="1.10.238.10:FF:000055">
    <property type="entry name" value="Intersectin-1 isoform 1"/>
    <property type="match status" value="1"/>
</dbReference>
<protein>
    <recommendedName>
        <fullName evidence="22">Intersectin-2</fullName>
    </recommendedName>
</protein>
<feature type="compositionally biased region" description="Low complexity" evidence="13">
    <location>
        <begin position="595"/>
        <end position="616"/>
    </location>
</feature>
<dbReference type="InterPro" id="IPR000219">
    <property type="entry name" value="DH_dom"/>
</dbReference>
<dbReference type="Pfam" id="PF16652">
    <property type="entry name" value="PH_13"/>
    <property type="match status" value="1"/>
</dbReference>
<dbReference type="FunFam" id="2.30.30.40:FF:000041">
    <property type="entry name" value="Intersectin 1"/>
    <property type="match status" value="1"/>
</dbReference>
<dbReference type="EMBL" id="VOFY01000018">
    <property type="protein sequence ID" value="KAA8583136.1"/>
    <property type="molecule type" value="Genomic_DNA"/>
</dbReference>
<dbReference type="Pfam" id="PF14604">
    <property type="entry name" value="SH3_9"/>
    <property type="match status" value="1"/>
</dbReference>
<dbReference type="SMART" id="SM00325">
    <property type="entry name" value="RhoGEF"/>
    <property type="match status" value="1"/>
</dbReference>
<feature type="domain" description="PH" evidence="15">
    <location>
        <begin position="1870"/>
        <end position="1979"/>
    </location>
</feature>
<feature type="compositionally biased region" description="Polar residues" evidence="13">
    <location>
        <begin position="30"/>
        <end position="47"/>
    </location>
</feature>
<organism evidence="20 21">
    <name type="scientific">Etheostoma spectabile</name>
    <name type="common">orangethroat darter</name>
    <dbReference type="NCBI Taxonomy" id="54343"/>
    <lineage>
        <taxon>Eukaryota</taxon>
        <taxon>Metazoa</taxon>
        <taxon>Chordata</taxon>
        <taxon>Craniata</taxon>
        <taxon>Vertebrata</taxon>
        <taxon>Euteleostomi</taxon>
        <taxon>Actinopterygii</taxon>
        <taxon>Neopterygii</taxon>
        <taxon>Teleostei</taxon>
        <taxon>Neoteleostei</taxon>
        <taxon>Acanthomorphata</taxon>
        <taxon>Eupercaria</taxon>
        <taxon>Perciformes</taxon>
        <taxon>Percoidei</taxon>
        <taxon>Percidae</taxon>
        <taxon>Etheostomatinae</taxon>
        <taxon>Etheostoma</taxon>
    </lineage>
</organism>
<keyword evidence="6" id="KW-0479">Metal-binding</keyword>
<feature type="domain" description="EF-hand" evidence="19">
    <location>
        <begin position="663"/>
        <end position="698"/>
    </location>
</feature>
<dbReference type="InterPro" id="IPR001849">
    <property type="entry name" value="PH_domain"/>
</dbReference>
<accession>A0A5J5CRA8</accession>
<feature type="compositionally biased region" description="Basic and acidic residues" evidence="13">
    <location>
        <begin position="1113"/>
        <end position="1172"/>
    </location>
</feature>
<evidence type="ECO:0000313" key="21">
    <source>
        <dbReference type="Proteomes" id="UP000327493"/>
    </source>
</evidence>
<dbReference type="PROSITE" id="PS50003">
    <property type="entry name" value="PH_DOMAIN"/>
    <property type="match status" value="1"/>
</dbReference>
<dbReference type="CDD" id="cd00052">
    <property type="entry name" value="EH"/>
    <property type="match status" value="2"/>
</dbReference>
<dbReference type="InterPro" id="IPR011992">
    <property type="entry name" value="EF-hand-dom_pair"/>
</dbReference>
<dbReference type="InterPro" id="IPR035899">
    <property type="entry name" value="DBL_dom_sf"/>
</dbReference>
<evidence type="ECO:0000256" key="3">
    <source>
        <dbReference type="ARBA" id="ARBA00022443"/>
    </source>
</evidence>
<dbReference type="SMART" id="SM00233">
    <property type="entry name" value="PH"/>
    <property type="match status" value="1"/>
</dbReference>
<dbReference type="InterPro" id="IPR036028">
    <property type="entry name" value="SH3-like_dom_sf"/>
</dbReference>
<dbReference type="Gene3D" id="2.30.29.30">
    <property type="entry name" value="Pleckstrin-homology domain (PH domain)/Phosphotyrosine-binding domain (PTB)"/>
    <property type="match status" value="1"/>
</dbReference>
<dbReference type="GO" id="GO:0005737">
    <property type="term" value="C:cytoplasm"/>
    <property type="evidence" value="ECO:0007669"/>
    <property type="project" value="UniProtKB-SubCell"/>
</dbReference>
<dbReference type="InterPro" id="IPR000261">
    <property type="entry name" value="EH_dom"/>
</dbReference>
<dbReference type="PROSITE" id="PS50002">
    <property type="entry name" value="SH3"/>
    <property type="match status" value="5"/>
</dbReference>
<dbReference type="FunFam" id="2.30.29.30:FF:000069">
    <property type="entry name" value="Intersectin 1"/>
    <property type="match status" value="1"/>
</dbReference>
<dbReference type="GO" id="GO:0042995">
    <property type="term" value="C:cell projection"/>
    <property type="evidence" value="ECO:0007669"/>
    <property type="project" value="UniProtKB-SubCell"/>
</dbReference>
<evidence type="ECO:0000256" key="13">
    <source>
        <dbReference type="SAM" id="MobiDB-lite"/>
    </source>
</evidence>
<dbReference type="InterPro" id="IPR035740">
    <property type="entry name" value="Intersectin-2_SH3_4"/>
</dbReference>
<sequence length="2130" mass="242023">MEQEEMETENDYTCPLGESDLDSDDVSDSGNTDNQDHLQNPKSQRQIPVNPFPICTEIGLDLDLSSKSGEKEKLDLKLLTRAAVCEIHKFATKKTGHYLPHKVYDILDYNFDLSSQQHRRREFSSATSSKVKAMIKQRGKNRYRPNEVFKLPFVFASKASQMIFEKRLIEKGNKYSREDPYKKKTEGRFVRQVKYHSDVYRVYFLDGVKTICDASQDLLDPGTIEQMDSGLLSVGCGSTLQRNPQIKEEYNPHYNNVKPELDTEEKYCPHYDDVKTEPGTIVQINTGLVSVGCGNPLQRTPQIKEECNPHYDYVKLELDTEENPHPPRLADRFLPPAASFASLDVGSTPLFYRNRCLRASQLSRGLTSLPVLSPCSHEWLVSWICLGGASVWEITPEERTKHDKQFDTLIPILGYVSGEQARKFFLQSGLPASVLAEIWHLADMDCDGKMDRLEFSIAMKLIKLKLQGRNLPSVLPITMKQPPVSNSASTIPSSARFEMGSMPNLSIGLSSMSAMSAMPILTPILANTSMHSVQTFVPTPMTLPPITSLGNPGLPNGNVNLLTPPLVPNNAALPLSGFSSPMAFSPSTGMSKANSLLDLGSSSSNSSSTTSLASNSPKTGASDWAVPQGARLKYRQQFNTLDKLMSGYLSGPQVRNALIASNLTQTQLATIWTLADVDKDGQLQADEFILAMHLVDMAKTGRPLPLTLPQDLVPPSLRGGIKPSELVNGTGPYITPCLIDTLEVEPAQKTKSSVSFEDKLKENFARGSAELEKRRLALEEEQRKERDRRDREEREAHERREREAREQENRRRLEDERQLERQREMERQREEERLRELERKEAAKQEMERQRREEWEHGKREELGRRREGEQEEISRLRAKKKSLELELEAISDRLRDAQSKRRTLKAEVDLVNQKRDARIVEINTLQLQLEDWQRKLLQLVPEQQRLNEKLRNINLNKLSSVTLTSMTGSVAEKGVNCRRLKDQLDTLERETTDKLSQMEQYNKELKLGDMDDCVLRGLLSLLACLSQLFLLIKELREKQVRQQAVLDDLHRVKEEKLRELRRRKEEEMERRRREEEEEAARQAKLEQERKEQEKREKEEEEARQRRLLEEQRARQREEEEREAQARLRTAQEKAQEEERRRIEEEKRRREEIEERKQKEEEERKTKEEQERGGQQPVLVAQRSSKLTTYRALYSFVARNADELSIDASGLIEVDEKTVGEPGWLCGSYRGKRGWFPQSYAEKCPYTSTTETTPSSPGILSRPLPLPLNTGVPVGEVACDSTVPAQSDASQMTCSIVPNVKPRCSTNLTPQSSVPLLARAVSSWSATSETHLNLSSDADDIITALLSFSQGDVISVLQQREDWWLGQLNGTQGWFPKTYVTLEMGGNADVDAFDTSDSVQLEEYVALYTYESPEGGDLTFVEGDVVMVTEREGEWWRGCIGDQTGVFPSNYVRPVEPEATKPGAPIKKPASSVRSTEIAQAVTTAEAPTMHQLHLSPGQLIVVLAKNSTGWWLGELQARGKKRQRGWFHSSHVKLLGPSSTKSSPSPLPVCQVIAMYDYTAANRDELSFSKGQLISILDKTNPDWWKGDVNGVTGLLPTNYVKMTTESDPSQQCTVDPFSMSEHGEAEGCADLMTLDTMTPQERKRQGYIHELIQTEETYVEDLELVLEVFYKPMSESGRLTEAEMGVIFVNWRELIMCNSKLLKALRVRKKTEGENMPVQLIGDLLASELAHMQPYIHFCSCQLNAAALLQSKTHNQPDFKDFLKKIATNYRCKGMPLSSFLLKPMQRITRYPLLIKNILENTPDGHADRSPLREALERAEELCSQVNEGVREKENSDRLEWIQSHVQCEGAIEHLVFNSLTNCLGPRNLLHSGRLCKTKSSRELWGFLFNDFLLLTHSAKPFSSSGSDKLFSLKTNIQLKMYKTPLFLNEVLVKMPPDPSSDEPVFHVSHIDRVYTLKTETLNERTTWVQKIKAASEHFIQTEKKKREKAYQARSLKTSGIGRLLVTVTEAQELKACKPNGKSNPYCELTMGAQCYTSRPISDTLNPKWNFNCQFFIKDLYQDVLCITVFEKDQFSPDDFLGRTEVPVATINKQMESKGAANRRLLLHEVSTGEVWVKLDLQLYEPTK</sequence>
<dbReference type="GO" id="GO:0006897">
    <property type="term" value="P:endocytosis"/>
    <property type="evidence" value="ECO:0007669"/>
    <property type="project" value="UniProtKB-KW"/>
</dbReference>
<feature type="domain" description="SH3" evidence="14">
    <location>
        <begin position="1474"/>
        <end position="1538"/>
    </location>
</feature>
<evidence type="ECO:0000256" key="12">
    <source>
        <dbReference type="SAM" id="Coils"/>
    </source>
</evidence>
<keyword evidence="9" id="KW-0966">Cell projection</keyword>
<dbReference type="PANTHER" id="PTHR46006:SF6">
    <property type="entry name" value="INTERSECTIN-2 ISOFORM X1"/>
    <property type="match status" value="1"/>
</dbReference>
<evidence type="ECO:0008006" key="22">
    <source>
        <dbReference type="Google" id="ProtNLM"/>
    </source>
</evidence>
<feature type="domain" description="EH" evidence="18">
    <location>
        <begin position="630"/>
        <end position="719"/>
    </location>
</feature>
<dbReference type="GO" id="GO:0045202">
    <property type="term" value="C:synapse"/>
    <property type="evidence" value="ECO:0007669"/>
    <property type="project" value="UniProtKB-SubCell"/>
</dbReference>
<dbReference type="Gene3D" id="1.10.238.10">
    <property type="entry name" value="EF-hand"/>
    <property type="match status" value="2"/>
</dbReference>
<dbReference type="CDD" id="cd08375">
    <property type="entry name" value="C2_Intersectin"/>
    <property type="match status" value="1"/>
</dbReference>
<feature type="region of interest" description="Disordered" evidence="13">
    <location>
        <begin position="779"/>
        <end position="836"/>
    </location>
</feature>
<feature type="region of interest" description="Disordered" evidence="13">
    <location>
        <begin position="595"/>
        <end position="624"/>
    </location>
</feature>
<dbReference type="FunFam" id="2.60.40.150:FF:000029">
    <property type="entry name" value="Intersectin 1"/>
    <property type="match status" value="1"/>
</dbReference>
<evidence type="ECO:0000313" key="20">
    <source>
        <dbReference type="EMBL" id="KAA8583136.1"/>
    </source>
</evidence>
<dbReference type="PROSITE" id="PS50031">
    <property type="entry name" value="EH"/>
    <property type="match status" value="2"/>
</dbReference>
<dbReference type="PROSITE" id="PS50004">
    <property type="entry name" value="C2"/>
    <property type="match status" value="1"/>
</dbReference>
<comment type="subcellular location">
    <subcellularLocation>
        <location evidence="1">Cell projection</location>
    </subcellularLocation>
    <subcellularLocation>
        <location evidence="2">Cytoplasm</location>
    </subcellularLocation>
    <subcellularLocation>
        <location evidence="10">Synapse</location>
    </subcellularLocation>
</comment>
<feature type="region of interest" description="Disordered" evidence="13">
    <location>
        <begin position="1113"/>
        <end position="1180"/>
    </location>
</feature>
<feature type="domain" description="DH" evidence="17">
    <location>
        <begin position="1645"/>
        <end position="1831"/>
    </location>
</feature>
<dbReference type="Pfam" id="PF00168">
    <property type="entry name" value="C2"/>
    <property type="match status" value="1"/>
</dbReference>
<keyword evidence="3 11" id="KW-0728">SH3 domain</keyword>
<feature type="compositionally biased region" description="Acidic residues" evidence="13">
    <location>
        <begin position="1"/>
        <end position="10"/>
    </location>
</feature>